<reference evidence="2" key="1">
    <citation type="submission" date="2015-11" db="EMBL/GenBank/DDBJ databases">
        <title>Draft Genome Sequence of the Radioresistant Bacterium Deinococcus grandis, Isolated from Freshwater Fish in Japan.</title>
        <authorList>
            <person name="Satoh K."/>
            <person name="Onodera T."/>
            <person name="Omoso K."/>
            <person name="Takeda-Yano K."/>
            <person name="Katayama T."/>
            <person name="Oono Y."/>
            <person name="Narumi I."/>
        </authorList>
    </citation>
    <scope>NUCLEOTIDE SEQUENCE [LARGE SCALE GENOMIC DNA]</scope>
    <source>
        <strain evidence="2">ATCC 43672</strain>
    </source>
</reference>
<evidence type="ECO:0000313" key="2">
    <source>
        <dbReference type="Proteomes" id="UP000056209"/>
    </source>
</evidence>
<keyword evidence="2" id="KW-1185">Reference proteome</keyword>
<gene>
    <name evidence="1" type="ORF">DEIGR_320128</name>
</gene>
<name>A0A117DRT7_9DEIO</name>
<protein>
    <submittedName>
        <fullName evidence="1">Uncharacterized protein</fullName>
    </submittedName>
</protein>
<dbReference type="EMBL" id="BCMS01000004">
    <property type="protein sequence ID" value="GAQ23714.1"/>
    <property type="molecule type" value="Genomic_DNA"/>
</dbReference>
<accession>A0A117DRT7</accession>
<proteinExistence type="predicted"/>
<dbReference type="AlphaFoldDB" id="A0A117DRT7"/>
<dbReference type="Proteomes" id="UP000056209">
    <property type="component" value="Unassembled WGS sequence"/>
</dbReference>
<organism evidence="1 2">
    <name type="scientific">Deinococcus grandis</name>
    <dbReference type="NCBI Taxonomy" id="57498"/>
    <lineage>
        <taxon>Bacteria</taxon>
        <taxon>Thermotogati</taxon>
        <taxon>Deinococcota</taxon>
        <taxon>Deinococci</taxon>
        <taxon>Deinococcales</taxon>
        <taxon>Deinococcaceae</taxon>
        <taxon>Deinococcus</taxon>
    </lineage>
</organism>
<evidence type="ECO:0000313" key="1">
    <source>
        <dbReference type="EMBL" id="GAQ23714.1"/>
    </source>
</evidence>
<comment type="caution">
    <text evidence="1">The sequence shown here is derived from an EMBL/GenBank/DDBJ whole genome shotgun (WGS) entry which is preliminary data.</text>
</comment>
<sequence>MACPRCGPAPPARMLYFASTSSDLDDLDAHPDIGVMTGPRVGGLGSILTSQRPWASDCDALSKHGFHYDEFVEHLRRVHDPELIARCQFVVVPDVPGCGRSTLAAFHAAAPELAELGFPLAYCLQDGAEELELPPCDVAFLGGSDPWREAVGAALLERAADQGLRTHVGRVNSARRVRHLSFCHCDSVDGTYVGFRGVERGAREIGSWLRGAADEKLLGAADLRAMTLDPARVARWRERRRPAPRWGEMQPGTERLF</sequence>